<dbReference type="KEGG" id="pbap:Pla133_32440"/>
<dbReference type="GO" id="GO:0042026">
    <property type="term" value="P:protein refolding"/>
    <property type="evidence" value="ECO:0007669"/>
    <property type="project" value="TreeGrafter"/>
</dbReference>
<organism evidence="5 6">
    <name type="scientific">Engelhardtia mirabilis</name>
    <dbReference type="NCBI Taxonomy" id="2528011"/>
    <lineage>
        <taxon>Bacteria</taxon>
        <taxon>Pseudomonadati</taxon>
        <taxon>Planctomycetota</taxon>
        <taxon>Planctomycetia</taxon>
        <taxon>Planctomycetia incertae sedis</taxon>
        <taxon>Engelhardtia</taxon>
    </lineage>
</organism>
<dbReference type="SUPFAM" id="SSF49493">
    <property type="entry name" value="HSP40/DnaJ peptide-binding domain"/>
    <property type="match status" value="2"/>
</dbReference>
<keyword evidence="2" id="KW-0346">Stress response</keyword>
<accession>A0A518BME5</accession>
<dbReference type="CDD" id="cd06257">
    <property type="entry name" value="DnaJ"/>
    <property type="match status" value="1"/>
</dbReference>
<dbReference type="InterPro" id="IPR008971">
    <property type="entry name" value="HSP40/DnaJ_pept-bd"/>
</dbReference>
<dbReference type="SUPFAM" id="SSF57938">
    <property type="entry name" value="DnaJ/Hsp40 cysteine-rich domain"/>
    <property type="match status" value="1"/>
</dbReference>
<proteinExistence type="predicted"/>
<dbReference type="Pfam" id="PF01556">
    <property type="entry name" value="DnaJ_C"/>
    <property type="match status" value="1"/>
</dbReference>
<keyword evidence="1" id="KW-0235">DNA replication</keyword>
<protein>
    <submittedName>
        <fullName evidence="5">Chaperone protein DnaJ</fullName>
    </submittedName>
</protein>
<dbReference type="GO" id="GO:0006260">
    <property type="term" value="P:DNA replication"/>
    <property type="evidence" value="ECO:0007669"/>
    <property type="project" value="UniProtKB-KW"/>
</dbReference>
<evidence type="ECO:0000256" key="2">
    <source>
        <dbReference type="ARBA" id="ARBA00023016"/>
    </source>
</evidence>
<dbReference type="Gene3D" id="2.60.260.20">
    <property type="entry name" value="Urease metallochaperone UreE, N-terminal domain"/>
    <property type="match status" value="2"/>
</dbReference>
<keyword evidence="3" id="KW-0143">Chaperone</keyword>
<dbReference type="RefSeq" id="WP_145066922.1">
    <property type="nucleotide sequence ID" value="NZ_CP036287.1"/>
</dbReference>
<reference evidence="5 6" key="1">
    <citation type="submission" date="2019-02" db="EMBL/GenBank/DDBJ databases">
        <title>Deep-cultivation of Planctomycetes and their phenomic and genomic characterization uncovers novel biology.</title>
        <authorList>
            <person name="Wiegand S."/>
            <person name="Jogler M."/>
            <person name="Boedeker C."/>
            <person name="Pinto D."/>
            <person name="Vollmers J."/>
            <person name="Rivas-Marin E."/>
            <person name="Kohn T."/>
            <person name="Peeters S.H."/>
            <person name="Heuer A."/>
            <person name="Rast P."/>
            <person name="Oberbeckmann S."/>
            <person name="Bunk B."/>
            <person name="Jeske O."/>
            <person name="Meyerdierks A."/>
            <person name="Storesund J.E."/>
            <person name="Kallscheuer N."/>
            <person name="Luecker S."/>
            <person name="Lage O.M."/>
            <person name="Pohl T."/>
            <person name="Merkel B.J."/>
            <person name="Hornburger P."/>
            <person name="Mueller R.-W."/>
            <person name="Bruemmer F."/>
            <person name="Labrenz M."/>
            <person name="Spormann A.M."/>
            <person name="Op den Camp H."/>
            <person name="Overmann J."/>
            <person name="Amann R."/>
            <person name="Jetten M.S.M."/>
            <person name="Mascher T."/>
            <person name="Medema M.H."/>
            <person name="Devos D.P."/>
            <person name="Kaster A.-K."/>
            <person name="Ovreas L."/>
            <person name="Rohde M."/>
            <person name="Galperin M.Y."/>
            <person name="Jogler C."/>
        </authorList>
    </citation>
    <scope>NUCLEOTIDE SEQUENCE [LARGE SCALE GENOMIC DNA]</scope>
    <source>
        <strain evidence="5 6">Pla133</strain>
    </source>
</reference>
<dbReference type="FunFam" id="2.60.260.20:FF:000013">
    <property type="entry name" value="DnaJ subfamily B member 11"/>
    <property type="match status" value="1"/>
</dbReference>
<dbReference type="InterPro" id="IPR036869">
    <property type="entry name" value="J_dom_sf"/>
</dbReference>
<dbReference type="GO" id="GO:0051082">
    <property type="term" value="F:unfolded protein binding"/>
    <property type="evidence" value="ECO:0007669"/>
    <property type="project" value="InterPro"/>
</dbReference>
<evidence type="ECO:0000313" key="6">
    <source>
        <dbReference type="Proteomes" id="UP000316921"/>
    </source>
</evidence>
<dbReference type="PANTHER" id="PTHR43096">
    <property type="entry name" value="DNAJ HOMOLOG 1, MITOCHONDRIAL-RELATED"/>
    <property type="match status" value="1"/>
</dbReference>
<dbReference type="GO" id="GO:0005737">
    <property type="term" value="C:cytoplasm"/>
    <property type="evidence" value="ECO:0007669"/>
    <property type="project" value="TreeGrafter"/>
</dbReference>
<dbReference type="InterPro" id="IPR001623">
    <property type="entry name" value="DnaJ_domain"/>
</dbReference>
<evidence type="ECO:0000256" key="3">
    <source>
        <dbReference type="ARBA" id="ARBA00023186"/>
    </source>
</evidence>
<dbReference type="CDD" id="cd10747">
    <property type="entry name" value="DnaJ_C"/>
    <property type="match status" value="1"/>
</dbReference>
<dbReference type="SMART" id="SM00271">
    <property type="entry name" value="DnaJ"/>
    <property type="match status" value="1"/>
</dbReference>
<evidence type="ECO:0000256" key="1">
    <source>
        <dbReference type="ARBA" id="ARBA00022705"/>
    </source>
</evidence>
<evidence type="ECO:0000313" key="5">
    <source>
        <dbReference type="EMBL" id="QDU68150.1"/>
    </source>
</evidence>
<name>A0A518BME5_9BACT</name>
<dbReference type="InterPro" id="IPR036410">
    <property type="entry name" value="HSP_DnaJ_Cys-rich_dom_sf"/>
</dbReference>
<evidence type="ECO:0000259" key="4">
    <source>
        <dbReference type="PROSITE" id="PS50076"/>
    </source>
</evidence>
<dbReference type="PROSITE" id="PS50076">
    <property type="entry name" value="DNAJ_2"/>
    <property type="match status" value="1"/>
</dbReference>
<feature type="domain" description="J" evidence="4">
    <location>
        <begin position="5"/>
        <end position="72"/>
    </location>
</feature>
<dbReference type="EMBL" id="CP036287">
    <property type="protein sequence ID" value="QDU68150.1"/>
    <property type="molecule type" value="Genomic_DNA"/>
</dbReference>
<dbReference type="Proteomes" id="UP000316921">
    <property type="component" value="Chromosome"/>
</dbReference>
<dbReference type="InterPro" id="IPR018253">
    <property type="entry name" value="DnaJ_domain_CS"/>
</dbReference>
<dbReference type="AlphaFoldDB" id="A0A518BME5"/>
<dbReference type="Pfam" id="PF00226">
    <property type="entry name" value="DnaJ"/>
    <property type="match status" value="1"/>
</dbReference>
<gene>
    <name evidence="5" type="primary">dnaJ_3</name>
    <name evidence="5" type="ORF">Pla133_32440</name>
</gene>
<dbReference type="Gene3D" id="1.10.287.110">
    <property type="entry name" value="DnaJ domain"/>
    <property type="match status" value="1"/>
</dbReference>
<dbReference type="PRINTS" id="PR00625">
    <property type="entry name" value="JDOMAIN"/>
</dbReference>
<dbReference type="InterPro" id="IPR002939">
    <property type="entry name" value="DnaJ_C"/>
</dbReference>
<dbReference type="Gene3D" id="6.20.20.10">
    <property type="match status" value="1"/>
</dbReference>
<dbReference type="PROSITE" id="PS00636">
    <property type="entry name" value="DNAJ_1"/>
    <property type="match status" value="1"/>
</dbReference>
<sequence length="336" mass="36892">MKFQDYYEVLGVERDASPERIKKAYRKLALKWHPDQHSSGDTAEAEARFKRISEAYEVLSDPEKRARFDRFGEHWEQGQDFQPQPDQPTMSREEFERAFGGGGGFSDFFQSMFGDQVRGDFGGGPGRHGRYRYRGADVRAELRLSISDALAGGRRSFQIAAQATCPSCAGTGFVGQHVCPSCAGVGSVPQSKTVELKIPTELRDGLPLRLKGLGEPGPEGSENGDLFLTLRLDDDDRTQVQGDDLETRVTVTPWEAEDGTKVDVRTAKGLASVKVPPGSRSARRLRLKGQGLAKRGGGHGDLFVRLELDLPRELTERQKQLLRELGEAAAAGGGSQ</sequence>
<dbReference type="PANTHER" id="PTHR43096:SF52">
    <property type="entry name" value="DNAJ HOMOLOG 1, MITOCHONDRIAL-RELATED"/>
    <property type="match status" value="1"/>
</dbReference>
<dbReference type="SUPFAM" id="SSF46565">
    <property type="entry name" value="Chaperone J-domain"/>
    <property type="match status" value="1"/>
</dbReference>
<keyword evidence="6" id="KW-1185">Reference proteome</keyword>